<dbReference type="SMART" id="SM00046">
    <property type="entry name" value="DAGKc"/>
    <property type="match status" value="1"/>
</dbReference>
<dbReference type="PANTHER" id="PTHR12358">
    <property type="entry name" value="SPHINGOSINE KINASE"/>
    <property type="match status" value="1"/>
</dbReference>
<evidence type="ECO:0000313" key="2">
    <source>
        <dbReference type="EMBL" id="KAK5637792.1"/>
    </source>
</evidence>
<dbReference type="PROSITE" id="PS50146">
    <property type="entry name" value="DAGK"/>
    <property type="match status" value="1"/>
</dbReference>
<dbReference type="PANTHER" id="PTHR12358:SF112">
    <property type="entry name" value="LD11247P-RELATED"/>
    <property type="match status" value="1"/>
</dbReference>
<feature type="non-terminal residue" evidence="2">
    <location>
        <position position="1"/>
    </location>
</feature>
<dbReference type="GO" id="GO:0005737">
    <property type="term" value="C:cytoplasm"/>
    <property type="evidence" value="ECO:0007669"/>
    <property type="project" value="TreeGrafter"/>
</dbReference>
<dbReference type="Proteomes" id="UP001329430">
    <property type="component" value="Unassembled WGS sequence"/>
</dbReference>
<keyword evidence="3" id="KW-1185">Reference proteome</keyword>
<dbReference type="Gene3D" id="3.40.50.10330">
    <property type="entry name" value="Probable inorganic polyphosphate/atp-NAD kinase, domain 1"/>
    <property type="match status" value="1"/>
</dbReference>
<dbReference type="EMBL" id="JAVRBK010000111">
    <property type="protein sequence ID" value="KAK5637792.1"/>
    <property type="molecule type" value="Genomic_DNA"/>
</dbReference>
<dbReference type="GO" id="GO:0016020">
    <property type="term" value="C:membrane"/>
    <property type="evidence" value="ECO:0007669"/>
    <property type="project" value="TreeGrafter"/>
</dbReference>
<dbReference type="AlphaFoldDB" id="A0AAN7ZBJ4"/>
<evidence type="ECO:0000313" key="3">
    <source>
        <dbReference type="Proteomes" id="UP001329430"/>
    </source>
</evidence>
<gene>
    <name evidence="2" type="ORF">RI129_000025</name>
</gene>
<dbReference type="Pfam" id="PF00781">
    <property type="entry name" value="DAGK_cat"/>
    <property type="match status" value="1"/>
</dbReference>
<dbReference type="SUPFAM" id="SSF111331">
    <property type="entry name" value="NAD kinase/diacylglycerol kinase-like"/>
    <property type="match status" value="1"/>
</dbReference>
<protein>
    <recommendedName>
        <fullName evidence="1">DAGKc domain-containing protein</fullName>
    </recommendedName>
</protein>
<evidence type="ECO:0000259" key="1">
    <source>
        <dbReference type="PROSITE" id="PS50146"/>
    </source>
</evidence>
<name>A0AAN7ZBJ4_9COLE</name>
<dbReference type="GO" id="GO:0046512">
    <property type="term" value="P:sphingosine biosynthetic process"/>
    <property type="evidence" value="ECO:0007669"/>
    <property type="project" value="TreeGrafter"/>
</dbReference>
<reference evidence="2 3" key="1">
    <citation type="journal article" date="2024" name="Insects">
        <title>An Improved Chromosome-Level Genome Assembly of the Firefly Pyrocoelia pectoralis.</title>
        <authorList>
            <person name="Fu X."/>
            <person name="Meyer-Rochow V.B."/>
            <person name="Ballantyne L."/>
            <person name="Zhu X."/>
        </authorList>
    </citation>
    <scope>NUCLEOTIDE SEQUENCE [LARGE SCALE GENOMIC DNA]</scope>
    <source>
        <strain evidence="2">XCY_ONT2</strain>
    </source>
</reference>
<organism evidence="2 3">
    <name type="scientific">Pyrocoelia pectoralis</name>
    <dbReference type="NCBI Taxonomy" id="417401"/>
    <lineage>
        <taxon>Eukaryota</taxon>
        <taxon>Metazoa</taxon>
        <taxon>Ecdysozoa</taxon>
        <taxon>Arthropoda</taxon>
        <taxon>Hexapoda</taxon>
        <taxon>Insecta</taxon>
        <taxon>Pterygota</taxon>
        <taxon>Neoptera</taxon>
        <taxon>Endopterygota</taxon>
        <taxon>Coleoptera</taxon>
        <taxon>Polyphaga</taxon>
        <taxon>Elateriformia</taxon>
        <taxon>Elateroidea</taxon>
        <taxon>Lampyridae</taxon>
        <taxon>Lampyrinae</taxon>
        <taxon>Pyrocoelia</taxon>
    </lineage>
</organism>
<feature type="domain" description="DAGKc" evidence="1">
    <location>
        <begin position="1"/>
        <end position="150"/>
    </location>
</feature>
<accession>A0AAN7ZBJ4</accession>
<dbReference type="InterPro" id="IPR017438">
    <property type="entry name" value="ATP-NAD_kinase_N"/>
</dbReference>
<dbReference type="Gene3D" id="2.60.200.40">
    <property type="match status" value="1"/>
</dbReference>
<sequence>KPLLIFINPHSGKGKAVRLFDKRVRSILEDCKIKHQIFITKHARHATEYVKQTPDIAENFSALCTLSGDGLLWEVINGFVDSVEQQTAELRAIPLPIGIIPGGSGNGLAHSLNSFYYRGGKSSDALVDNTLHVAKGKTVAMDLIRFTCPNSSVYYGFLSFGWGLMSDIDIESERLRFLGEARFTIWSLYRSANTKKYAGTLCYLPADKVNASIPPLEAPLTSDWVTVQGPFITVYASILPFLSQKVQFAPDSRLDDSIIYLLYIREGVSALKIVQFLVSLEECTHVKLPYVNFLPVRAFRLIPNGTPSDIMAIDGERIESQPIQAEVMSRAAPILVRP</sequence>
<dbReference type="GO" id="GO:0001727">
    <property type="term" value="F:lipid kinase activity"/>
    <property type="evidence" value="ECO:0007669"/>
    <property type="project" value="TreeGrafter"/>
</dbReference>
<dbReference type="InterPro" id="IPR001206">
    <property type="entry name" value="Diacylglycerol_kinase_cat_dom"/>
</dbReference>
<dbReference type="InterPro" id="IPR050187">
    <property type="entry name" value="Lipid_Phosphate_FormReg"/>
</dbReference>
<dbReference type="InterPro" id="IPR016064">
    <property type="entry name" value="NAD/diacylglycerol_kinase_sf"/>
</dbReference>
<comment type="caution">
    <text evidence="2">The sequence shown here is derived from an EMBL/GenBank/DDBJ whole genome shotgun (WGS) entry which is preliminary data.</text>
</comment>
<proteinExistence type="predicted"/>